<sequence>MPSDGYWAAVSTSNGLNLGRGSSRVLTDSHSDPPAQCRASTLSDRFNVKLQLQTETSHSEAVSFLFLNQRWFAAGSEEFEVDATHSLTLTSDQRTMADDLSTAQPS</sequence>
<comment type="caution">
    <text evidence="2">The sequence shown here is derived from an EMBL/GenBank/DDBJ whole genome shotgun (WGS) entry which is preliminary data.</text>
</comment>
<keyword evidence="3" id="KW-1185">Reference proteome</keyword>
<evidence type="ECO:0000313" key="3">
    <source>
        <dbReference type="Proteomes" id="UP001153269"/>
    </source>
</evidence>
<evidence type="ECO:0000256" key="1">
    <source>
        <dbReference type="SAM" id="MobiDB-lite"/>
    </source>
</evidence>
<protein>
    <submittedName>
        <fullName evidence="2">Uncharacterized protein</fullName>
    </submittedName>
</protein>
<proteinExistence type="predicted"/>
<gene>
    <name evidence="2" type="ORF">PLEPLA_LOCUS2077</name>
</gene>
<feature type="region of interest" description="Disordered" evidence="1">
    <location>
        <begin position="19"/>
        <end position="38"/>
    </location>
</feature>
<dbReference type="EMBL" id="CADEAL010000102">
    <property type="protein sequence ID" value="CAB1414368.1"/>
    <property type="molecule type" value="Genomic_DNA"/>
</dbReference>
<organism evidence="2 3">
    <name type="scientific">Pleuronectes platessa</name>
    <name type="common">European plaice</name>
    <dbReference type="NCBI Taxonomy" id="8262"/>
    <lineage>
        <taxon>Eukaryota</taxon>
        <taxon>Metazoa</taxon>
        <taxon>Chordata</taxon>
        <taxon>Craniata</taxon>
        <taxon>Vertebrata</taxon>
        <taxon>Euteleostomi</taxon>
        <taxon>Actinopterygii</taxon>
        <taxon>Neopterygii</taxon>
        <taxon>Teleostei</taxon>
        <taxon>Neoteleostei</taxon>
        <taxon>Acanthomorphata</taxon>
        <taxon>Carangaria</taxon>
        <taxon>Pleuronectiformes</taxon>
        <taxon>Pleuronectoidei</taxon>
        <taxon>Pleuronectidae</taxon>
        <taxon>Pleuronectes</taxon>
    </lineage>
</organism>
<reference evidence="2" key="1">
    <citation type="submission" date="2020-03" db="EMBL/GenBank/DDBJ databases">
        <authorList>
            <person name="Weist P."/>
        </authorList>
    </citation>
    <scope>NUCLEOTIDE SEQUENCE</scope>
</reference>
<accession>A0A9N7TLR4</accession>
<evidence type="ECO:0000313" key="2">
    <source>
        <dbReference type="EMBL" id="CAB1414368.1"/>
    </source>
</evidence>
<dbReference type="Proteomes" id="UP001153269">
    <property type="component" value="Unassembled WGS sequence"/>
</dbReference>
<name>A0A9N7TLR4_PLEPL</name>
<dbReference type="AlphaFoldDB" id="A0A9N7TLR4"/>